<evidence type="ECO:0008006" key="4">
    <source>
        <dbReference type="Google" id="ProtNLM"/>
    </source>
</evidence>
<evidence type="ECO:0000313" key="2">
    <source>
        <dbReference type="EMBL" id="MEN2988328.1"/>
    </source>
</evidence>
<evidence type="ECO:0000313" key="3">
    <source>
        <dbReference type="Proteomes" id="UP001413721"/>
    </source>
</evidence>
<gene>
    <name evidence="2" type="ORF">WG926_08450</name>
</gene>
<protein>
    <recommendedName>
        <fullName evidence="4">DUF304 domain-containing protein</fullName>
    </recommendedName>
</protein>
<keyword evidence="3" id="KW-1185">Reference proteome</keyword>
<keyword evidence="1" id="KW-0472">Membrane</keyword>
<evidence type="ECO:0000256" key="1">
    <source>
        <dbReference type="SAM" id="Phobius"/>
    </source>
</evidence>
<dbReference type="Proteomes" id="UP001413721">
    <property type="component" value="Unassembled WGS sequence"/>
</dbReference>
<dbReference type="RefSeq" id="WP_345937125.1">
    <property type="nucleotide sequence ID" value="NZ_JBBKTW010000003.1"/>
</dbReference>
<comment type="caution">
    <text evidence="2">The sequence shown here is derived from an EMBL/GenBank/DDBJ whole genome shotgun (WGS) entry which is preliminary data.</text>
</comment>
<name>A0ABU9YHR7_9PROT</name>
<feature type="transmembrane region" description="Helical" evidence="1">
    <location>
        <begin position="88"/>
        <end position="106"/>
    </location>
</feature>
<proteinExistence type="predicted"/>
<sequence length="223" mass="23992">MTARMTPAPDALMSGRRHNGDEALRHDRTDMFTQDRPAAVPAATTGLPAATGQVLRHHRGPLLADMLRAGFGSLVVALPLFVVQGLGMVAVGVLSLLVALFAGFGIQRAIRLSEVWRAVPGPHGFIERHSLTGRRRIALHQLTRLKLLHYAPRRGGGWFRLILTDQLGHVLAVEDSLRDFNHLVATALTGAGARHLTLDGVTRHNLSALGLRVPQTCTGEGGS</sequence>
<keyword evidence="1" id="KW-1133">Transmembrane helix</keyword>
<reference evidence="2 3" key="1">
    <citation type="submission" date="2024-03" db="EMBL/GenBank/DDBJ databases">
        <title>High-quality draft genome sequencing of Tistrella sp. BH-R2-4.</title>
        <authorList>
            <person name="Dong C."/>
        </authorList>
    </citation>
    <scope>NUCLEOTIDE SEQUENCE [LARGE SCALE GENOMIC DNA]</scope>
    <source>
        <strain evidence="2 3">BH-R2-4</strain>
    </source>
</reference>
<keyword evidence="1" id="KW-0812">Transmembrane</keyword>
<accession>A0ABU9YHR7</accession>
<organism evidence="2 3">
    <name type="scientific">Tistrella arctica</name>
    <dbReference type="NCBI Taxonomy" id="3133430"/>
    <lineage>
        <taxon>Bacteria</taxon>
        <taxon>Pseudomonadati</taxon>
        <taxon>Pseudomonadota</taxon>
        <taxon>Alphaproteobacteria</taxon>
        <taxon>Geminicoccales</taxon>
        <taxon>Geminicoccaceae</taxon>
        <taxon>Tistrella</taxon>
    </lineage>
</organism>
<dbReference type="EMBL" id="JBBKTW010000003">
    <property type="protein sequence ID" value="MEN2988328.1"/>
    <property type="molecule type" value="Genomic_DNA"/>
</dbReference>